<protein>
    <recommendedName>
        <fullName evidence="4">DUF3887 domain-containing protein</fullName>
    </recommendedName>
</protein>
<evidence type="ECO:0000313" key="2">
    <source>
        <dbReference type="EMBL" id="QHT71038.1"/>
    </source>
</evidence>
<sequence length="288" mass="32374">MKILLFTISFLLSTLSLLFAQAIHSSTDKTTLSTTMHTTPTSEEKEMILEHIHAAFPESTSVPSAQLQGLIVKAWQKGLQYEFNELEDLGIYVMATYALGDNFEENVRGALRLLEDSSLTSRQKADRLETLARQELSKREEYTEGHRDVRDIESQEAAMQAAKVSTDEYTETQNSSQPYRQLAIWAVDKLRNGDMTAVLQKFSPTVIEKVGMPKVEIIFQERILPMFTSSTGVSVSTDVGKTRDAFGHEGFVFFMDLSTPQGIQPVMVMVLKENEKLVIGSLAHDERK</sequence>
<accession>A0A6C0GSF8</accession>
<dbReference type="EMBL" id="CP048222">
    <property type="protein sequence ID" value="QHT71038.1"/>
    <property type="molecule type" value="Genomic_DNA"/>
</dbReference>
<name>A0A6C0GSF8_9BACT</name>
<organism evidence="2 3">
    <name type="scientific">Rhodocytophaga rosea</name>
    <dbReference type="NCBI Taxonomy" id="2704465"/>
    <lineage>
        <taxon>Bacteria</taxon>
        <taxon>Pseudomonadati</taxon>
        <taxon>Bacteroidota</taxon>
        <taxon>Cytophagia</taxon>
        <taxon>Cytophagales</taxon>
        <taxon>Rhodocytophagaceae</taxon>
        <taxon>Rhodocytophaga</taxon>
    </lineage>
</organism>
<dbReference type="AlphaFoldDB" id="A0A6C0GSF8"/>
<dbReference type="KEGG" id="rhoz:GXP67_32495"/>
<dbReference type="RefSeq" id="WP_162446981.1">
    <property type="nucleotide sequence ID" value="NZ_CP048222.1"/>
</dbReference>
<feature type="chain" id="PRO_5025668771" description="DUF3887 domain-containing protein" evidence="1">
    <location>
        <begin position="23"/>
        <end position="288"/>
    </location>
</feature>
<reference evidence="2 3" key="1">
    <citation type="submission" date="2020-01" db="EMBL/GenBank/DDBJ databases">
        <authorList>
            <person name="Kim M.K."/>
        </authorList>
    </citation>
    <scope>NUCLEOTIDE SEQUENCE [LARGE SCALE GENOMIC DNA]</scope>
    <source>
        <strain evidence="2 3">172606-1</strain>
    </source>
</reference>
<proteinExistence type="predicted"/>
<evidence type="ECO:0000313" key="3">
    <source>
        <dbReference type="Proteomes" id="UP000480178"/>
    </source>
</evidence>
<gene>
    <name evidence="2" type="ORF">GXP67_32495</name>
</gene>
<keyword evidence="3" id="KW-1185">Reference proteome</keyword>
<dbReference type="Proteomes" id="UP000480178">
    <property type="component" value="Chromosome"/>
</dbReference>
<evidence type="ECO:0008006" key="4">
    <source>
        <dbReference type="Google" id="ProtNLM"/>
    </source>
</evidence>
<keyword evidence="1" id="KW-0732">Signal</keyword>
<evidence type="ECO:0000256" key="1">
    <source>
        <dbReference type="SAM" id="SignalP"/>
    </source>
</evidence>
<feature type="signal peptide" evidence="1">
    <location>
        <begin position="1"/>
        <end position="22"/>
    </location>
</feature>